<reference evidence="1 2" key="1">
    <citation type="submission" date="2007-08" db="EMBL/GenBank/DDBJ databases">
        <authorList>
            <person name="Fulton L."/>
            <person name="Clifton S."/>
            <person name="Fulton B."/>
            <person name="Xu J."/>
            <person name="Minx P."/>
            <person name="Pepin K.H."/>
            <person name="Johnson M."/>
            <person name="Thiruvilangam P."/>
            <person name="Bhonagiri V."/>
            <person name="Nash W.E."/>
            <person name="Mardis E.R."/>
            <person name="Wilson R.K."/>
        </authorList>
    </citation>
    <scope>NUCLEOTIDE SEQUENCE [LARGE SCALE GENOMIC DNA]</scope>
    <source>
        <strain evidence="2">ATCC BAA-613 / DSM 15670 / CCUG 46953 / JCM 12243 / WAL 16351</strain>
    </source>
</reference>
<accession>A8RNB0</accession>
<dbReference type="EMBL" id="ABCC02000022">
    <property type="protein sequence ID" value="EDP17574.1"/>
    <property type="molecule type" value="Genomic_DNA"/>
</dbReference>
<name>A8RNB0_ENTBW</name>
<dbReference type="AlphaFoldDB" id="A8RNB0"/>
<proteinExistence type="predicted"/>
<evidence type="ECO:0000313" key="1">
    <source>
        <dbReference type="EMBL" id="EDP17574.1"/>
    </source>
</evidence>
<comment type="caution">
    <text evidence="1">The sequence shown here is derived from an EMBL/GenBank/DDBJ whole genome shotgun (WGS) entry which is preliminary data.</text>
</comment>
<reference evidence="1 2" key="2">
    <citation type="submission" date="2007-09" db="EMBL/GenBank/DDBJ databases">
        <title>Draft genome sequence of Clostridium bolteae (ATCC BAA-613).</title>
        <authorList>
            <person name="Sudarsanam P."/>
            <person name="Ley R."/>
            <person name="Guruge J."/>
            <person name="Turnbaugh P.J."/>
            <person name="Mahowald M."/>
            <person name="Liep D."/>
            <person name="Gordon J."/>
        </authorList>
    </citation>
    <scope>NUCLEOTIDE SEQUENCE [LARGE SCALE GENOMIC DNA]</scope>
    <source>
        <strain evidence="2">ATCC BAA-613 / DSM 15670 / CCUG 46953 / JCM 12243 / WAL 16351</strain>
    </source>
</reference>
<protein>
    <submittedName>
        <fullName evidence="1">Uncharacterized protein</fullName>
    </submittedName>
</protein>
<sequence length="54" mass="5646">MGNEIAGFPEAGNNGLVVPAAMFTVDKPVSRGYLLVREEEAVKLSGASNRAVRG</sequence>
<evidence type="ECO:0000313" key="2">
    <source>
        <dbReference type="Proteomes" id="UP000005396"/>
    </source>
</evidence>
<gene>
    <name evidence="1" type="ORF">CLOBOL_02151</name>
</gene>
<dbReference type="Proteomes" id="UP000005396">
    <property type="component" value="Unassembled WGS sequence"/>
</dbReference>
<dbReference type="PaxDb" id="411902-CLOBOL_02151"/>
<dbReference type="HOGENOM" id="CLU_3041959_0_0_9"/>
<organism evidence="1 2">
    <name type="scientific">Enterocloster bolteae (strain ATCC BAA-613 / DSM 15670 / CCUG 46953 / JCM 12243 / WAL 16351)</name>
    <name type="common">Clostridium bolteae</name>
    <dbReference type="NCBI Taxonomy" id="411902"/>
    <lineage>
        <taxon>Bacteria</taxon>
        <taxon>Bacillati</taxon>
        <taxon>Bacillota</taxon>
        <taxon>Clostridia</taxon>
        <taxon>Lachnospirales</taxon>
        <taxon>Lachnospiraceae</taxon>
        <taxon>Enterocloster</taxon>
    </lineage>
</organism>